<proteinExistence type="predicted"/>
<dbReference type="AlphaFoldDB" id="A0A316JBD4"/>
<dbReference type="EMBL" id="QGDB01000002">
    <property type="protein sequence ID" value="PWL18666.1"/>
    <property type="molecule type" value="Genomic_DNA"/>
</dbReference>
<keyword evidence="2" id="KW-1185">Reference proteome</keyword>
<accession>A0A316JBD4</accession>
<evidence type="ECO:0000313" key="2">
    <source>
        <dbReference type="Proteomes" id="UP000245865"/>
    </source>
</evidence>
<reference evidence="1 2" key="1">
    <citation type="submission" date="2018-05" db="EMBL/GenBank/DDBJ databases">
        <title>Comparative genomic sequence analysis between strain HN4 and CCM 8460T (Falsochrobactrum ovis) will provide more evidence to prove that HN4 is a new species of Falsochrobactrum.</title>
        <authorList>
            <person name="Lyu W."/>
            <person name="Sun L."/>
            <person name="Yao L."/>
        </authorList>
    </citation>
    <scope>NUCLEOTIDE SEQUENCE [LARGE SCALE GENOMIC DNA]</scope>
    <source>
        <strain evidence="1 2">HN4</strain>
    </source>
</reference>
<gene>
    <name evidence="1" type="ORF">DKP76_06190</name>
</gene>
<evidence type="ECO:0000313" key="1">
    <source>
        <dbReference type="EMBL" id="PWL18666.1"/>
    </source>
</evidence>
<name>A0A316JBD4_9HYPH</name>
<protein>
    <submittedName>
        <fullName evidence="1">Uncharacterized protein</fullName>
    </submittedName>
</protein>
<organism evidence="1 2">
    <name type="scientific">Falsochrobactrum shanghaiense</name>
    <dbReference type="NCBI Taxonomy" id="2201899"/>
    <lineage>
        <taxon>Bacteria</taxon>
        <taxon>Pseudomonadati</taxon>
        <taxon>Pseudomonadota</taxon>
        <taxon>Alphaproteobacteria</taxon>
        <taxon>Hyphomicrobiales</taxon>
        <taxon>Brucellaceae</taxon>
        <taxon>Falsochrobactrum</taxon>
    </lineage>
</organism>
<sequence length="64" mass="7249">MDMSKIQSKDMAERQVLFDFMIMAAFARSIIGLSAQSALFRQGPIRGWPENKTVRAQSPILYEA</sequence>
<dbReference type="Proteomes" id="UP000245865">
    <property type="component" value="Unassembled WGS sequence"/>
</dbReference>
<comment type="caution">
    <text evidence="1">The sequence shown here is derived from an EMBL/GenBank/DDBJ whole genome shotgun (WGS) entry which is preliminary data.</text>
</comment>